<dbReference type="SUPFAM" id="SSF56349">
    <property type="entry name" value="DNA breaking-rejoining enzymes"/>
    <property type="match status" value="1"/>
</dbReference>
<comment type="subcellular location">
    <subcellularLocation>
        <location evidence="1">Cytoplasm</location>
    </subcellularLocation>
</comment>
<dbReference type="PANTHER" id="PTHR30349">
    <property type="entry name" value="PHAGE INTEGRASE-RELATED"/>
    <property type="match status" value="1"/>
</dbReference>
<evidence type="ECO:0000256" key="3">
    <source>
        <dbReference type="ARBA" id="ARBA00023172"/>
    </source>
</evidence>
<dbReference type="EMBL" id="SMKO01000059">
    <property type="protein sequence ID" value="TDD02935.1"/>
    <property type="molecule type" value="Genomic_DNA"/>
</dbReference>
<proteinExistence type="predicted"/>
<dbReference type="InterPro" id="IPR011010">
    <property type="entry name" value="DNA_brk_join_enz"/>
</dbReference>
<comment type="caution">
    <text evidence="5">The sequence shown here is derived from an EMBL/GenBank/DDBJ whole genome shotgun (WGS) entry which is preliminary data.</text>
</comment>
<dbReference type="RefSeq" id="WP_132597129.1">
    <property type="nucleotide sequence ID" value="NZ_SMKO01000059.1"/>
</dbReference>
<name>A0A4R4VL77_9ACTN</name>
<dbReference type="AlphaFoldDB" id="A0A4R4VL77"/>
<evidence type="ECO:0000259" key="4">
    <source>
        <dbReference type="PROSITE" id="PS51898"/>
    </source>
</evidence>
<feature type="domain" description="Tyr recombinase" evidence="4">
    <location>
        <begin position="50"/>
        <end position="232"/>
    </location>
</feature>
<dbReference type="PROSITE" id="PS51898">
    <property type="entry name" value="TYR_RECOMBINASE"/>
    <property type="match status" value="1"/>
</dbReference>
<keyword evidence="3" id="KW-0233">DNA recombination</keyword>
<dbReference type="Pfam" id="PF00589">
    <property type="entry name" value="Phage_integrase"/>
    <property type="match status" value="1"/>
</dbReference>
<accession>A0A4R4VL77</accession>
<dbReference type="InterPro" id="IPR002104">
    <property type="entry name" value="Integrase_catalytic"/>
</dbReference>
<dbReference type="InterPro" id="IPR050090">
    <property type="entry name" value="Tyrosine_recombinase_XerCD"/>
</dbReference>
<sequence>MRDYRMWLLRDGPARRSRVYVNSVLTALDDFHVRRGLGRADVTREDLPKSAPRALEERARIRWLRAVEAHLSPRGRCIALIPYYAGARISEVVRLDVDDVQMSARKGRLRLYGKGDKFREVDIHPTLRTELQLWLDERPNWPHASDNRALFLNAKGGRLTTRAAGGIIAEIAHTAGLDDPTTAHVLRHTLATTLVRGKTDLVLVAEILGHARLETTRRYSLPSDKNKEDALKLITVDR</sequence>
<keyword evidence="6" id="KW-1185">Reference proteome</keyword>
<dbReference type="GO" id="GO:0005737">
    <property type="term" value="C:cytoplasm"/>
    <property type="evidence" value="ECO:0007669"/>
    <property type="project" value="UniProtKB-SubCell"/>
</dbReference>
<dbReference type="Gene3D" id="1.10.443.10">
    <property type="entry name" value="Intergrase catalytic core"/>
    <property type="match status" value="1"/>
</dbReference>
<dbReference type="GO" id="GO:0003677">
    <property type="term" value="F:DNA binding"/>
    <property type="evidence" value="ECO:0007669"/>
    <property type="project" value="InterPro"/>
</dbReference>
<gene>
    <name evidence="5" type="ORF">E1292_22120</name>
</gene>
<dbReference type="PANTHER" id="PTHR30349:SF77">
    <property type="entry name" value="TYROSINE RECOMBINASE XERC"/>
    <property type="match status" value="1"/>
</dbReference>
<evidence type="ECO:0000256" key="1">
    <source>
        <dbReference type="ARBA" id="ARBA00004496"/>
    </source>
</evidence>
<organism evidence="5 6">
    <name type="scientific">Nonomuraea deserti</name>
    <dbReference type="NCBI Taxonomy" id="1848322"/>
    <lineage>
        <taxon>Bacteria</taxon>
        <taxon>Bacillati</taxon>
        <taxon>Actinomycetota</taxon>
        <taxon>Actinomycetes</taxon>
        <taxon>Streptosporangiales</taxon>
        <taxon>Streptosporangiaceae</taxon>
        <taxon>Nonomuraea</taxon>
    </lineage>
</organism>
<dbReference type="InterPro" id="IPR013762">
    <property type="entry name" value="Integrase-like_cat_sf"/>
</dbReference>
<evidence type="ECO:0000313" key="5">
    <source>
        <dbReference type="EMBL" id="TDD02935.1"/>
    </source>
</evidence>
<dbReference type="GO" id="GO:0015074">
    <property type="term" value="P:DNA integration"/>
    <property type="evidence" value="ECO:0007669"/>
    <property type="project" value="UniProtKB-KW"/>
</dbReference>
<evidence type="ECO:0000313" key="6">
    <source>
        <dbReference type="Proteomes" id="UP000295258"/>
    </source>
</evidence>
<protein>
    <submittedName>
        <fullName evidence="5">Integrase</fullName>
    </submittedName>
</protein>
<dbReference type="GO" id="GO:0006310">
    <property type="term" value="P:DNA recombination"/>
    <property type="evidence" value="ECO:0007669"/>
    <property type="project" value="UniProtKB-KW"/>
</dbReference>
<reference evidence="5 6" key="1">
    <citation type="submission" date="2019-03" db="EMBL/GenBank/DDBJ databases">
        <title>Draft genome sequences of novel Actinobacteria.</title>
        <authorList>
            <person name="Sahin N."/>
            <person name="Ay H."/>
            <person name="Saygin H."/>
        </authorList>
    </citation>
    <scope>NUCLEOTIDE SEQUENCE [LARGE SCALE GENOMIC DNA]</scope>
    <source>
        <strain evidence="5 6">KC310</strain>
    </source>
</reference>
<dbReference type="Proteomes" id="UP000295258">
    <property type="component" value="Unassembled WGS sequence"/>
</dbReference>
<keyword evidence="2" id="KW-0229">DNA integration</keyword>
<evidence type="ECO:0000256" key="2">
    <source>
        <dbReference type="ARBA" id="ARBA00022908"/>
    </source>
</evidence>